<dbReference type="InterPro" id="IPR003594">
    <property type="entry name" value="HATPase_dom"/>
</dbReference>
<dbReference type="Gene3D" id="3.30.565.10">
    <property type="entry name" value="Histidine kinase-like ATPase, C-terminal domain"/>
    <property type="match status" value="1"/>
</dbReference>
<evidence type="ECO:0000256" key="7">
    <source>
        <dbReference type="ARBA" id="ARBA00023012"/>
    </source>
</evidence>
<dbReference type="RefSeq" id="WP_173094276.1">
    <property type="nucleotide sequence ID" value="NZ_CP053892.1"/>
</dbReference>
<dbReference type="Proteomes" id="UP000501240">
    <property type="component" value="Chromosome"/>
</dbReference>
<keyword evidence="3" id="KW-0808">Transferase</keyword>
<keyword evidence="11" id="KW-1185">Reference proteome</keyword>
<keyword evidence="8" id="KW-0472">Membrane</keyword>
<dbReference type="AlphaFoldDB" id="A0A7D3VPY2"/>
<comment type="subcellular location">
    <subcellularLocation>
        <location evidence="1">Cell membrane</location>
        <topology evidence="1">Multi-pass membrane protein</topology>
    </subcellularLocation>
</comment>
<proteinExistence type="predicted"/>
<dbReference type="InterPro" id="IPR036890">
    <property type="entry name" value="HATPase_C_sf"/>
</dbReference>
<gene>
    <name evidence="10" type="ORF">ACTIVE_1536</name>
</gene>
<dbReference type="SUPFAM" id="SSF55874">
    <property type="entry name" value="ATPase domain of HSP90 chaperone/DNA topoisomerase II/histidine kinase"/>
    <property type="match status" value="1"/>
</dbReference>
<evidence type="ECO:0000256" key="3">
    <source>
        <dbReference type="ARBA" id="ARBA00022679"/>
    </source>
</evidence>
<evidence type="ECO:0000256" key="4">
    <source>
        <dbReference type="ARBA" id="ARBA00022692"/>
    </source>
</evidence>
<evidence type="ECO:0000259" key="9">
    <source>
        <dbReference type="PROSITE" id="PS50109"/>
    </source>
</evidence>
<organism evidence="10 11">
    <name type="scientific">Actinomadura verrucosospora</name>
    <dbReference type="NCBI Taxonomy" id="46165"/>
    <lineage>
        <taxon>Bacteria</taxon>
        <taxon>Bacillati</taxon>
        <taxon>Actinomycetota</taxon>
        <taxon>Actinomycetes</taxon>
        <taxon>Streptosporangiales</taxon>
        <taxon>Thermomonosporaceae</taxon>
        <taxon>Actinomadura</taxon>
    </lineage>
</organism>
<keyword evidence="4" id="KW-0812">Transmembrane</keyword>
<dbReference type="GO" id="GO:0046983">
    <property type="term" value="F:protein dimerization activity"/>
    <property type="evidence" value="ECO:0007669"/>
    <property type="project" value="InterPro"/>
</dbReference>
<name>A0A7D3VPY2_ACTVE</name>
<dbReference type="PROSITE" id="PS50109">
    <property type="entry name" value="HIS_KIN"/>
    <property type="match status" value="1"/>
</dbReference>
<evidence type="ECO:0000313" key="11">
    <source>
        <dbReference type="Proteomes" id="UP000501240"/>
    </source>
</evidence>
<evidence type="ECO:0000256" key="5">
    <source>
        <dbReference type="ARBA" id="ARBA00022777"/>
    </source>
</evidence>
<dbReference type="PANTHER" id="PTHR24421:SF37">
    <property type="entry name" value="SENSOR HISTIDINE KINASE NARS"/>
    <property type="match status" value="1"/>
</dbReference>
<accession>A0A7D3VPY2</accession>
<dbReference type="CDD" id="cd16917">
    <property type="entry name" value="HATPase_UhpB-NarQ-NarX-like"/>
    <property type="match status" value="1"/>
</dbReference>
<keyword evidence="2" id="KW-1003">Cell membrane</keyword>
<keyword evidence="6" id="KW-1133">Transmembrane helix</keyword>
<evidence type="ECO:0000256" key="6">
    <source>
        <dbReference type="ARBA" id="ARBA00022989"/>
    </source>
</evidence>
<dbReference type="InterPro" id="IPR050482">
    <property type="entry name" value="Sensor_HK_TwoCompSys"/>
</dbReference>
<evidence type="ECO:0000256" key="2">
    <source>
        <dbReference type="ARBA" id="ARBA00022475"/>
    </source>
</evidence>
<dbReference type="Pfam" id="PF07730">
    <property type="entry name" value="HisKA_3"/>
    <property type="match status" value="1"/>
</dbReference>
<dbReference type="SMART" id="SM00387">
    <property type="entry name" value="HATPase_c"/>
    <property type="match status" value="1"/>
</dbReference>
<dbReference type="Gene3D" id="1.20.5.1930">
    <property type="match status" value="1"/>
</dbReference>
<dbReference type="PANTHER" id="PTHR24421">
    <property type="entry name" value="NITRATE/NITRITE SENSOR PROTEIN NARX-RELATED"/>
    <property type="match status" value="1"/>
</dbReference>
<dbReference type="GO" id="GO:0005886">
    <property type="term" value="C:plasma membrane"/>
    <property type="evidence" value="ECO:0007669"/>
    <property type="project" value="UniProtKB-SubCell"/>
</dbReference>
<evidence type="ECO:0000256" key="1">
    <source>
        <dbReference type="ARBA" id="ARBA00004651"/>
    </source>
</evidence>
<evidence type="ECO:0000313" key="10">
    <source>
        <dbReference type="EMBL" id="QKG19900.1"/>
    </source>
</evidence>
<dbReference type="InterPro" id="IPR005467">
    <property type="entry name" value="His_kinase_dom"/>
</dbReference>
<dbReference type="InterPro" id="IPR011712">
    <property type="entry name" value="Sig_transdc_His_kin_sub3_dim/P"/>
</dbReference>
<reference evidence="10 11" key="1">
    <citation type="submission" date="2020-05" db="EMBL/GenBank/DDBJ databases">
        <title>Actinomadura verrucosospora NRRL-B18236 (PFL_A860) Genome sequencing and assembly.</title>
        <authorList>
            <person name="Samborskyy M."/>
        </authorList>
    </citation>
    <scope>NUCLEOTIDE SEQUENCE [LARGE SCALE GENOMIC DNA]</scope>
    <source>
        <strain evidence="10 11">NRRL:B18236</strain>
    </source>
</reference>
<dbReference type="EMBL" id="CP053892">
    <property type="protein sequence ID" value="QKG19900.1"/>
    <property type="molecule type" value="Genomic_DNA"/>
</dbReference>
<evidence type="ECO:0000256" key="8">
    <source>
        <dbReference type="ARBA" id="ARBA00023136"/>
    </source>
</evidence>
<sequence>MADLQRPPVGLDRAALADDGLSAEIGGTRAMTGVNPVESLEVASVLFAVVMEHLGPHDPQGRTAVALSEVLHTAIMRRVGVASVAYASFLLRKVHGAHLSERRRMARRLHDLVAHEVGVGLQNLELFEMYRDDPAQAATKLETARESLHAALRTARSLSAEMGTTVGADGLVAALTKYLSATRPQELDVRFASVGDDRVLPETHSEELYLVLREAVRNALLHGRPATIEVRLDFSRTELQAVVRDDGLGFDVDEVLAGPDAVGLTSMRERMELLGGTLALTSAKGQGTTVDARLELVEFG</sequence>
<keyword evidence="5 10" id="KW-0418">Kinase</keyword>
<dbReference type="GO" id="GO:0000155">
    <property type="term" value="F:phosphorelay sensor kinase activity"/>
    <property type="evidence" value="ECO:0007669"/>
    <property type="project" value="InterPro"/>
</dbReference>
<dbReference type="Pfam" id="PF02518">
    <property type="entry name" value="HATPase_c"/>
    <property type="match status" value="1"/>
</dbReference>
<keyword evidence="7" id="KW-0902">Two-component regulatory system</keyword>
<protein>
    <submittedName>
        <fullName evidence="10">Two component signal transduction histidine kinase</fullName>
    </submittedName>
</protein>
<feature type="domain" description="Histidine kinase" evidence="9">
    <location>
        <begin position="112"/>
        <end position="298"/>
    </location>
</feature>